<dbReference type="RefSeq" id="XP_009167307.1">
    <property type="nucleotide sequence ID" value="XM_009169043.1"/>
</dbReference>
<accession>A0A075A066</accession>
<evidence type="ECO:0000313" key="2">
    <source>
        <dbReference type="Proteomes" id="UP000054324"/>
    </source>
</evidence>
<proteinExistence type="predicted"/>
<organism evidence="1 2">
    <name type="scientific">Opisthorchis viverrini</name>
    <name type="common">Southeast Asian liver fluke</name>
    <dbReference type="NCBI Taxonomy" id="6198"/>
    <lineage>
        <taxon>Eukaryota</taxon>
        <taxon>Metazoa</taxon>
        <taxon>Spiralia</taxon>
        <taxon>Lophotrochozoa</taxon>
        <taxon>Platyhelminthes</taxon>
        <taxon>Trematoda</taxon>
        <taxon>Digenea</taxon>
        <taxon>Opisthorchiida</taxon>
        <taxon>Opisthorchiata</taxon>
        <taxon>Opisthorchiidae</taxon>
        <taxon>Opisthorchis</taxon>
    </lineage>
</organism>
<dbReference type="EMBL" id="KL596688">
    <property type="protein sequence ID" value="KER28955.1"/>
    <property type="molecule type" value="Genomic_DNA"/>
</dbReference>
<dbReference type="Proteomes" id="UP000054324">
    <property type="component" value="Unassembled WGS sequence"/>
</dbReference>
<sequence length="74" mass="8211">MDIIISSTNITFFFKRSSPATSTYINTHVTLLNAQPPTHRYAQLRTDDVTSIGDETFATKLPSSTNKPTTIYAT</sequence>
<dbReference type="GeneID" id="20318516"/>
<dbReference type="CTD" id="20318516"/>
<protein>
    <submittedName>
        <fullName evidence="1">Uncharacterized protein</fullName>
    </submittedName>
</protein>
<keyword evidence="2" id="KW-1185">Reference proteome</keyword>
<reference evidence="1 2" key="1">
    <citation type="submission" date="2013-11" db="EMBL/GenBank/DDBJ databases">
        <title>Opisthorchis viverrini - life in the bile duct.</title>
        <authorList>
            <person name="Young N.D."/>
            <person name="Nagarajan N."/>
            <person name="Lin S.J."/>
            <person name="Korhonen P.K."/>
            <person name="Jex A.R."/>
            <person name="Hall R.S."/>
            <person name="Safavi-Hemami H."/>
            <person name="Kaewkong W."/>
            <person name="Bertrand D."/>
            <person name="Gao S."/>
            <person name="Seet Q."/>
            <person name="Wongkham S."/>
            <person name="Teh B.T."/>
            <person name="Wongkham C."/>
            <person name="Intapan P.M."/>
            <person name="Maleewong W."/>
            <person name="Yang X."/>
            <person name="Hu M."/>
            <person name="Wang Z."/>
            <person name="Hofmann A."/>
            <person name="Sternberg P.W."/>
            <person name="Tan P."/>
            <person name="Wang J."/>
            <person name="Gasser R.B."/>
        </authorList>
    </citation>
    <scope>NUCLEOTIDE SEQUENCE [LARGE SCALE GENOMIC DNA]</scope>
</reference>
<dbReference type="KEGG" id="ovi:T265_04334"/>
<gene>
    <name evidence="1" type="ORF">T265_04334</name>
</gene>
<dbReference type="AlphaFoldDB" id="A0A075A066"/>
<evidence type="ECO:0000313" key="1">
    <source>
        <dbReference type="EMBL" id="KER28955.1"/>
    </source>
</evidence>
<name>A0A075A066_OPIVI</name>